<feature type="transmembrane region" description="Helical" evidence="1">
    <location>
        <begin position="12"/>
        <end position="27"/>
    </location>
</feature>
<evidence type="ECO:0000313" key="3">
    <source>
        <dbReference type="Proteomes" id="UP001230220"/>
    </source>
</evidence>
<dbReference type="RefSeq" id="WP_307410335.1">
    <property type="nucleotide sequence ID" value="NZ_JAUSUR010000007.1"/>
</dbReference>
<sequence>MKELLKADILNYRVWGLLGVILILRFINIDAKYSLLGYCIIMFGIYHFLENDRSGWLNFFIYPKNIIFIVLDKIIITCFYGTLAFVLFSFHNTMYHYVYIASFSMVCATIFLVYNFLIPDGYLNNYIINSGKALGSIFMLVSVYYPENFDIIFNEWYLFIIIGCMIVWILTLLSSRVRMKKKVMHDIVLDNIMPDIKFAYAVAHGNWNTSMNLSFIDRMVLNTNLKNPFLWYLLSYLDTMSKGIGIAALAVLMALIFEEYIIAIFIGIIASIYFIWLGIVNYKKLKRISVS</sequence>
<feature type="transmembrane region" description="Helical" evidence="1">
    <location>
        <begin position="229"/>
        <end position="254"/>
    </location>
</feature>
<feature type="transmembrane region" description="Helical" evidence="1">
    <location>
        <begin position="70"/>
        <end position="90"/>
    </location>
</feature>
<proteinExistence type="predicted"/>
<organism evidence="2 3">
    <name type="scientific">Breznakia pachnodae</name>
    <dbReference type="NCBI Taxonomy" id="265178"/>
    <lineage>
        <taxon>Bacteria</taxon>
        <taxon>Bacillati</taxon>
        <taxon>Bacillota</taxon>
        <taxon>Erysipelotrichia</taxon>
        <taxon>Erysipelotrichales</taxon>
        <taxon>Erysipelotrichaceae</taxon>
        <taxon>Breznakia</taxon>
    </lineage>
</organism>
<dbReference type="Proteomes" id="UP001230220">
    <property type="component" value="Unassembled WGS sequence"/>
</dbReference>
<reference evidence="2 3" key="1">
    <citation type="submission" date="2023-07" db="EMBL/GenBank/DDBJ databases">
        <title>Genomic Encyclopedia of Type Strains, Phase IV (KMG-IV): sequencing the most valuable type-strain genomes for metagenomic binning, comparative biology and taxonomic classification.</title>
        <authorList>
            <person name="Goeker M."/>
        </authorList>
    </citation>
    <scope>NUCLEOTIDE SEQUENCE [LARGE SCALE GENOMIC DNA]</scope>
    <source>
        <strain evidence="2 3">DSM 16784</strain>
    </source>
</reference>
<evidence type="ECO:0000313" key="2">
    <source>
        <dbReference type="EMBL" id="MDQ0362589.1"/>
    </source>
</evidence>
<feature type="transmembrane region" description="Helical" evidence="1">
    <location>
        <begin position="96"/>
        <end position="114"/>
    </location>
</feature>
<name>A0ABU0E6R0_9FIRM</name>
<protein>
    <submittedName>
        <fullName evidence="2">Uncharacterized protein</fullName>
    </submittedName>
</protein>
<keyword evidence="3" id="KW-1185">Reference proteome</keyword>
<feature type="transmembrane region" description="Helical" evidence="1">
    <location>
        <begin position="33"/>
        <end position="49"/>
    </location>
</feature>
<gene>
    <name evidence="2" type="ORF">J2S15_003343</name>
</gene>
<accession>A0ABU0E6R0</accession>
<keyword evidence="1" id="KW-0812">Transmembrane</keyword>
<feature type="transmembrane region" description="Helical" evidence="1">
    <location>
        <begin position="260"/>
        <end position="282"/>
    </location>
</feature>
<keyword evidence="1" id="KW-1133">Transmembrane helix</keyword>
<dbReference type="EMBL" id="JAUSUR010000007">
    <property type="protein sequence ID" value="MDQ0362589.1"/>
    <property type="molecule type" value="Genomic_DNA"/>
</dbReference>
<feature type="transmembrane region" description="Helical" evidence="1">
    <location>
        <begin position="156"/>
        <end position="174"/>
    </location>
</feature>
<comment type="caution">
    <text evidence="2">The sequence shown here is derived from an EMBL/GenBank/DDBJ whole genome shotgun (WGS) entry which is preliminary data.</text>
</comment>
<evidence type="ECO:0000256" key="1">
    <source>
        <dbReference type="SAM" id="Phobius"/>
    </source>
</evidence>
<keyword evidence="1" id="KW-0472">Membrane</keyword>